<dbReference type="InterPro" id="IPR036402">
    <property type="entry name" value="EF-Ts_dimer_sf"/>
</dbReference>
<dbReference type="KEGG" id="bmic:BMR1_01G02000"/>
<evidence type="ECO:0000313" key="2">
    <source>
        <dbReference type="Proteomes" id="UP000002899"/>
    </source>
</evidence>
<dbReference type="RefSeq" id="XP_021337448.1">
    <property type="nucleotide sequence ID" value="XM_021482852.1"/>
</dbReference>
<keyword evidence="2" id="KW-1185">Reference proteome</keyword>
<reference evidence="1 2" key="1">
    <citation type="journal article" date="2012" name="Nucleic Acids Res.">
        <title>Sequencing of the smallest Apicomplexan genome from the human pathogen Babesia microti.</title>
        <authorList>
            <person name="Cornillot E."/>
            <person name="Hadj-Kaddour K."/>
            <person name="Dassouli A."/>
            <person name="Noel B."/>
            <person name="Ranwez V."/>
            <person name="Vacherie B."/>
            <person name="Augagneur Y."/>
            <person name="Bres V."/>
            <person name="Duclos A."/>
            <person name="Randazzo S."/>
            <person name="Carcy B."/>
            <person name="Debierre-Grockiego F."/>
            <person name="Delbecq S."/>
            <person name="Moubri-Menage K."/>
            <person name="Shams-Eldin H."/>
            <person name="Usmani-Brown S."/>
            <person name="Bringaud F."/>
            <person name="Wincker P."/>
            <person name="Vivares C.P."/>
            <person name="Schwarz R.T."/>
            <person name="Schetters T.P."/>
            <person name="Krause P.J."/>
            <person name="Gorenflot A."/>
            <person name="Berry V."/>
            <person name="Barbe V."/>
            <person name="Ben Mamoun C."/>
        </authorList>
    </citation>
    <scope>NUCLEOTIDE SEQUENCE [LARGE SCALE GENOMIC DNA]</scope>
    <source>
        <strain evidence="1 2">RI</strain>
    </source>
</reference>
<protein>
    <recommendedName>
        <fullName evidence="3">Elongation factor Ts, mitochondrial</fullName>
    </recommendedName>
</protein>
<organism evidence="1 2">
    <name type="scientific">Babesia microti (strain RI)</name>
    <dbReference type="NCBI Taxonomy" id="1133968"/>
    <lineage>
        <taxon>Eukaryota</taxon>
        <taxon>Sar</taxon>
        <taxon>Alveolata</taxon>
        <taxon>Apicomplexa</taxon>
        <taxon>Aconoidasida</taxon>
        <taxon>Piroplasmida</taxon>
        <taxon>Babesiidae</taxon>
        <taxon>Babesia</taxon>
    </lineage>
</organism>
<proteinExistence type="predicted"/>
<sequence length="308" mass="33809">MARVDGIVKLRKLTGLPFKLCKEAFDKYGGSISESLTYLERCGQEFEPLTKSLNNGVIFSYNSNNTFGLFSVKCTTDFAARSQTIYDISAKIGHTLCNEHSKQIGAKWMTGRIYHHQNEGVKAMHDEVHRLLKMASLTLKEQTHLSDSFIIHNPSPNDSVKNDGNRPKRFTGVYVHGSHGFKALDRGKLGTGGAIIGLDCQFKGLGGLTVKAFQRIADEIAVHLYSIKNLSKDMVKDAFQLPIIRVDEFSKLYLQIAGESGCSANDITGSDEVNLGGFIRSLSDLGFVVRLNGAGLLDLSGAVYIALR</sequence>
<reference evidence="1 2" key="2">
    <citation type="journal article" date="2013" name="PLoS ONE">
        <title>Whole genome mapping and re-organization of the nuclear and mitochondrial genomes of Babesia microti isolates.</title>
        <authorList>
            <person name="Cornillot E."/>
            <person name="Dassouli A."/>
            <person name="Garg A."/>
            <person name="Pachikara N."/>
            <person name="Randazzo S."/>
            <person name="Depoix D."/>
            <person name="Carcy B."/>
            <person name="Delbecq S."/>
            <person name="Frutos R."/>
            <person name="Silva J.C."/>
            <person name="Sutton R."/>
            <person name="Krause P.J."/>
            <person name="Mamoun C.B."/>
        </authorList>
    </citation>
    <scope>NUCLEOTIDE SEQUENCE [LARGE SCALE GENOMIC DNA]</scope>
    <source>
        <strain evidence="1 2">RI</strain>
    </source>
</reference>
<dbReference type="EMBL" id="FO082871">
    <property type="protein sequence ID" value="SIO73346.1"/>
    <property type="molecule type" value="Genomic_DNA"/>
</dbReference>
<dbReference type="OrthoDB" id="277235at2759"/>
<reference evidence="1 2" key="3">
    <citation type="journal article" date="2016" name="Sci. Rep.">
        <title>Genome-wide diversity and gene expression profiling of Babesia microti isolates identify polymorphic genes that mediate host-pathogen interactions.</title>
        <authorList>
            <person name="Silva J.C."/>
            <person name="Cornillot E."/>
            <person name="McCracken C."/>
            <person name="Usmani-Brown S."/>
            <person name="Dwivedi A."/>
            <person name="Ifeonu O.O."/>
            <person name="Crabtree J."/>
            <person name="Gotia H.T."/>
            <person name="Virji A.Z."/>
            <person name="Reynes C."/>
            <person name="Colinge J."/>
            <person name="Kumar V."/>
            <person name="Lawres L."/>
            <person name="Pazzi J.E."/>
            <person name="Pablo J.V."/>
            <person name="Hung C."/>
            <person name="Brancato J."/>
            <person name="Kumari P."/>
            <person name="Orvis J."/>
            <person name="Tretina K."/>
            <person name="Chibucos M."/>
            <person name="Ott S."/>
            <person name="Sadzewicz L."/>
            <person name="Sengamalay N."/>
            <person name="Shetty A.C."/>
            <person name="Su Q."/>
            <person name="Tallon L."/>
            <person name="Fraser C.M."/>
            <person name="Frutos R."/>
            <person name="Molina D.M."/>
            <person name="Krause P.J."/>
            <person name="Ben Mamoun C."/>
        </authorList>
    </citation>
    <scope>NUCLEOTIDE SEQUENCE [LARGE SCALE GENOMIC DNA]</scope>
    <source>
        <strain evidence="1 2">RI</strain>
    </source>
</reference>
<evidence type="ECO:0008006" key="3">
    <source>
        <dbReference type="Google" id="ProtNLM"/>
    </source>
</evidence>
<dbReference type="VEuPathDB" id="PiroplasmaDB:BMR1_01G02000"/>
<gene>
    <name evidence="1" type="ORF">BMR1_01G02000</name>
</gene>
<dbReference type="AlphaFoldDB" id="A0A1N6LWV0"/>
<dbReference type="Proteomes" id="UP000002899">
    <property type="component" value="Chromosome I"/>
</dbReference>
<dbReference type="GeneID" id="24423472"/>
<dbReference type="SUPFAM" id="SSF54713">
    <property type="entry name" value="Elongation factor Ts (EF-Ts), dimerisation domain"/>
    <property type="match status" value="1"/>
</dbReference>
<evidence type="ECO:0000313" key="1">
    <source>
        <dbReference type="EMBL" id="SIO73346.1"/>
    </source>
</evidence>
<name>A0A1N6LWV0_BABMR</name>
<accession>A0A1N6LWV0</accession>
<dbReference type="Gene3D" id="3.30.479.20">
    <property type="entry name" value="Elongation factor Ts, dimerisation domain"/>
    <property type="match status" value="1"/>
</dbReference>